<protein>
    <recommendedName>
        <fullName evidence="5">Transmembrane protein</fullName>
    </recommendedName>
</protein>
<feature type="region of interest" description="Disordered" evidence="1">
    <location>
        <begin position="102"/>
        <end position="126"/>
    </location>
</feature>
<feature type="compositionally biased region" description="Basic and acidic residues" evidence="1">
    <location>
        <begin position="1"/>
        <end position="22"/>
    </location>
</feature>
<feature type="compositionally biased region" description="Polar residues" evidence="1">
    <location>
        <begin position="27"/>
        <end position="40"/>
    </location>
</feature>
<evidence type="ECO:0000313" key="4">
    <source>
        <dbReference type="Proteomes" id="UP000785679"/>
    </source>
</evidence>
<feature type="transmembrane region" description="Helical" evidence="2">
    <location>
        <begin position="486"/>
        <end position="504"/>
    </location>
</feature>
<feature type="compositionally biased region" description="Low complexity" evidence="1">
    <location>
        <begin position="286"/>
        <end position="296"/>
    </location>
</feature>
<keyword evidence="2" id="KW-0472">Membrane</keyword>
<proteinExistence type="predicted"/>
<feature type="compositionally biased region" description="Polar residues" evidence="1">
    <location>
        <begin position="260"/>
        <end position="272"/>
    </location>
</feature>
<feature type="region of interest" description="Disordered" evidence="1">
    <location>
        <begin position="1"/>
        <end position="82"/>
    </location>
</feature>
<dbReference type="EMBL" id="RRYP01029958">
    <property type="protein sequence ID" value="TNV71338.1"/>
    <property type="molecule type" value="Genomic_DNA"/>
</dbReference>
<keyword evidence="4" id="KW-1185">Reference proteome</keyword>
<gene>
    <name evidence="3" type="ORF">FGO68_gene6972</name>
</gene>
<sequence length="737" mass="83719">MKNKREDKKADQVEEENLKVSKFDSINMDNPRSKSNSQKQPQHKGTKKSEAEAFVDAKRPSKIMSLPHQIKKQQPYPQKESPIVIRVSDQLKNLPVDQIESIEYSEDESNSNQQKSKGSRNKRHSLFKPNKELAETAADQSKILLNLNNTNYADGDDDLKHKRKLGDSLNIDDELEESKMFNMSNAQYIINKETLGQSLKRKSGHRANGINVESEGTVNSKQLQSEQGKNQQKFTMRESFKRGKSNEAQNLNVPHQIDSTFSDARSGSQNFKSGKFLNGSERRKSQLSSKIKTISSSSKNYHQNANQYDMTFQPLKDSTIESEFLRRFKQLSGDLSHKNVMNVNNQATQSQVIQGLGDSAKSNKELNPQLLFQSQYNRRQSASNQNQFMISVGNLNMSNQGSGDEKPHNQTQNNQFQINKKNSSASQNPFIESYTQQNSMNNNNPGGTLVIPELATKKVAFSNEQIEGKPQFSLRALLIQISQTNLYRLILLGTTGLATLIDLFRVGFFDKRADVIFLVVTFILQAFLLMNICVNISFKTSVWKYIFSPNGLAEICFFVCNFLSSSFNQTSFMLFLVANYIKIINAVRVSEILAYLQKRWKAELVRKYNKEREKLKYQEMKKVKNSNRRKSMDRTLTQKVGEMLREKYAIDQYSRSKSESRRQSLNQSANQSMQANTALGISGGINTSLAVTGKGANSLVNTSHHGLRRSSTNLILQDRIKDYKGHNGNQQECSQLC</sequence>
<organism evidence="3 4">
    <name type="scientific">Halteria grandinella</name>
    <dbReference type="NCBI Taxonomy" id="5974"/>
    <lineage>
        <taxon>Eukaryota</taxon>
        <taxon>Sar</taxon>
        <taxon>Alveolata</taxon>
        <taxon>Ciliophora</taxon>
        <taxon>Intramacronucleata</taxon>
        <taxon>Spirotrichea</taxon>
        <taxon>Stichotrichia</taxon>
        <taxon>Sporadotrichida</taxon>
        <taxon>Halteriidae</taxon>
        <taxon>Halteria</taxon>
    </lineage>
</organism>
<evidence type="ECO:0000256" key="1">
    <source>
        <dbReference type="SAM" id="MobiDB-lite"/>
    </source>
</evidence>
<evidence type="ECO:0008006" key="5">
    <source>
        <dbReference type="Google" id="ProtNLM"/>
    </source>
</evidence>
<evidence type="ECO:0000256" key="2">
    <source>
        <dbReference type="SAM" id="Phobius"/>
    </source>
</evidence>
<feature type="compositionally biased region" description="Basic and acidic residues" evidence="1">
    <location>
        <begin position="47"/>
        <end position="59"/>
    </location>
</feature>
<feature type="transmembrane region" description="Helical" evidence="2">
    <location>
        <begin position="516"/>
        <end position="538"/>
    </location>
</feature>
<feature type="region of interest" description="Disordered" evidence="1">
    <location>
        <begin position="652"/>
        <end position="671"/>
    </location>
</feature>
<feature type="compositionally biased region" description="Basic residues" evidence="1">
    <location>
        <begin position="117"/>
        <end position="126"/>
    </location>
</feature>
<accession>A0A8J8NAK5</accession>
<feature type="compositionally biased region" description="Basic and acidic residues" evidence="1">
    <location>
        <begin position="652"/>
        <end position="662"/>
    </location>
</feature>
<keyword evidence="2" id="KW-1133">Transmembrane helix</keyword>
<reference evidence="3" key="1">
    <citation type="submission" date="2019-06" db="EMBL/GenBank/DDBJ databases">
        <authorList>
            <person name="Zheng W."/>
        </authorList>
    </citation>
    <scope>NUCLEOTIDE SEQUENCE</scope>
    <source>
        <strain evidence="3">QDHG01</strain>
    </source>
</reference>
<dbReference type="AlphaFoldDB" id="A0A8J8NAK5"/>
<dbReference type="Proteomes" id="UP000785679">
    <property type="component" value="Unassembled WGS sequence"/>
</dbReference>
<keyword evidence="2" id="KW-0812">Transmembrane</keyword>
<feature type="region of interest" description="Disordered" evidence="1">
    <location>
        <begin position="260"/>
        <end position="296"/>
    </location>
</feature>
<comment type="caution">
    <text evidence="3">The sequence shown here is derived from an EMBL/GenBank/DDBJ whole genome shotgun (WGS) entry which is preliminary data.</text>
</comment>
<evidence type="ECO:0000313" key="3">
    <source>
        <dbReference type="EMBL" id="TNV71338.1"/>
    </source>
</evidence>
<name>A0A8J8NAK5_HALGN</name>